<accession>A0A7C7D8R2</accession>
<feature type="non-terminal residue" evidence="1">
    <location>
        <position position="149"/>
    </location>
</feature>
<proteinExistence type="predicted"/>
<dbReference type="InterPro" id="IPR027417">
    <property type="entry name" value="P-loop_NTPase"/>
</dbReference>
<protein>
    <submittedName>
        <fullName evidence="1">Uncharacterized protein</fullName>
    </submittedName>
</protein>
<reference evidence="1 2" key="1">
    <citation type="journal article" date="2020" name="Biotechnol. Biofuels">
        <title>New insights from the biogas microbiome by comprehensive genome-resolved metagenomics of nearly 1600 species originating from multiple anaerobic digesters.</title>
        <authorList>
            <person name="Campanaro S."/>
            <person name="Treu L."/>
            <person name="Rodriguez-R L.M."/>
            <person name="Kovalovszki A."/>
            <person name="Ziels R.M."/>
            <person name="Maus I."/>
            <person name="Zhu X."/>
            <person name="Kougias P.G."/>
            <person name="Basile A."/>
            <person name="Luo G."/>
            <person name="Schluter A."/>
            <person name="Konstantinidis K.T."/>
            <person name="Angelidaki I."/>
        </authorList>
    </citation>
    <scope>NUCLEOTIDE SEQUENCE [LARGE SCALE GENOMIC DNA]</scope>
    <source>
        <strain evidence="1">AS05jafATM_4</strain>
    </source>
</reference>
<organism evidence="1 2">
    <name type="scientific">Desulfitobacterium dehalogenans</name>
    <dbReference type="NCBI Taxonomy" id="36854"/>
    <lineage>
        <taxon>Bacteria</taxon>
        <taxon>Bacillati</taxon>
        <taxon>Bacillota</taxon>
        <taxon>Clostridia</taxon>
        <taxon>Eubacteriales</taxon>
        <taxon>Desulfitobacteriaceae</taxon>
        <taxon>Desulfitobacterium</taxon>
    </lineage>
</organism>
<sequence>MKENKAIVVTSFKGGAAKTTTSLMLAISAIYQQHFEPSNAFDEVHYFDMDLNGSGASYALLGSDKDSTKYFDQYREIEEINRFRKKNIVEVPRTEPKISKVLNSYILNPEVKIHGAIHGRGFNRSNVDSLNSYDFLIRIKELINKYINA</sequence>
<dbReference type="Proteomes" id="UP000553059">
    <property type="component" value="Unassembled WGS sequence"/>
</dbReference>
<evidence type="ECO:0000313" key="1">
    <source>
        <dbReference type="EMBL" id="HHY29054.1"/>
    </source>
</evidence>
<comment type="caution">
    <text evidence="1">The sequence shown here is derived from an EMBL/GenBank/DDBJ whole genome shotgun (WGS) entry which is preliminary data.</text>
</comment>
<gene>
    <name evidence="1" type="ORF">GX523_20355</name>
</gene>
<dbReference type="SUPFAM" id="SSF52540">
    <property type="entry name" value="P-loop containing nucleoside triphosphate hydrolases"/>
    <property type="match status" value="1"/>
</dbReference>
<dbReference type="EMBL" id="DUTF01000438">
    <property type="protein sequence ID" value="HHY29054.1"/>
    <property type="molecule type" value="Genomic_DNA"/>
</dbReference>
<dbReference type="AlphaFoldDB" id="A0A7C7D8R2"/>
<dbReference type="Gene3D" id="3.40.50.300">
    <property type="entry name" value="P-loop containing nucleotide triphosphate hydrolases"/>
    <property type="match status" value="1"/>
</dbReference>
<evidence type="ECO:0000313" key="2">
    <source>
        <dbReference type="Proteomes" id="UP000553059"/>
    </source>
</evidence>
<name>A0A7C7D8R2_9FIRM</name>